<gene>
    <name evidence="2" type="ORF">ACFP0N_31420</name>
</gene>
<reference evidence="3" key="1">
    <citation type="journal article" date="2019" name="Int. J. Syst. Evol. Microbiol.">
        <title>The Global Catalogue of Microorganisms (GCM) 10K type strain sequencing project: providing services to taxonomists for standard genome sequencing and annotation.</title>
        <authorList>
            <consortium name="The Broad Institute Genomics Platform"/>
            <consortium name="The Broad Institute Genome Sequencing Center for Infectious Disease"/>
            <person name="Wu L."/>
            <person name="Ma J."/>
        </authorList>
    </citation>
    <scope>NUCLEOTIDE SEQUENCE [LARGE SCALE GENOMIC DNA]</scope>
    <source>
        <strain evidence="3">CGMCC 4.1469</strain>
    </source>
</reference>
<dbReference type="RefSeq" id="WP_238949446.1">
    <property type="nucleotide sequence ID" value="NZ_BAAAVH010000026.1"/>
</dbReference>
<sequence length="49" mass="5463">MTSRHPFAFDPETGTTTCQDCEATGQHTESEEEAALWHSAHRPFCAPSR</sequence>
<organism evidence="2 3">
    <name type="scientific">Kitasatospora aburaviensis</name>
    <dbReference type="NCBI Taxonomy" id="67265"/>
    <lineage>
        <taxon>Bacteria</taxon>
        <taxon>Bacillati</taxon>
        <taxon>Actinomycetota</taxon>
        <taxon>Actinomycetes</taxon>
        <taxon>Kitasatosporales</taxon>
        <taxon>Streptomycetaceae</taxon>
        <taxon>Kitasatospora</taxon>
    </lineage>
</organism>
<protein>
    <submittedName>
        <fullName evidence="2">Uncharacterized protein</fullName>
    </submittedName>
</protein>
<comment type="caution">
    <text evidence="2">The sequence shown here is derived from an EMBL/GenBank/DDBJ whole genome shotgun (WGS) entry which is preliminary data.</text>
</comment>
<dbReference type="Proteomes" id="UP001596067">
    <property type="component" value="Unassembled WGS sequence"/>
</dbReference>
<evidence type="ECO:0000313" key="3">
    <source>
        <dbReference type="Proteomes" id="UP001596067"/>
    </source>
</evidence>
<name>A0ABW1F558_9ACTN</name>
<evidence type="ECO:0000256" key="1">
    <source>
        <dbReference type="SAM" id="MobiDB-lite"/>
    </source>
</evidence>
<evidence type="ECO:0000313" key="2">
    <source>
        <dbReference type="EMBL" id="MFC5889486.1"/>
    </source>
</evidence>
<feature type="region of interest" description="Disordered" evidence="1">
    <location>
        <begin position="1"/>
        <end position="49"/>
    </location>
</feature>
<accession>A0ABW1F558</accession>
<proteinExistence type="predicted"/>
<dbReference type="EMBL" id="JBHSOD010000058">
    <property type="protein sequence ID" value="MFC5889486.1"/>
    <property type="molecule type" value="Genomic_DNA"/>
</dbReference>
<keyword evidence="3" id="KW-1185">Reference proteome</keyword>